<dbReference type="AlphaFoldDB" id="A0A023B482"/>
<accession>A0A023B482</accession>
<sequence>MSGSSHVLDADAGPYPCGGGSGQLLCAAHQSNSVGTCHHFGGPWTYEAFAVKEAIGHYLQDSKGCVVRCAGEEEALRNLWEETRRNLLSIPPYPGRGFLKFTKRVSVPNLNDFEAMMRPRYPVEENCSGSCVDCVEDTGTRKCSCNFARVKCQVRTKGEQEENNIELVAYNEDPRFLFGKLSPFSKKKDVYQVVGCDYECRKGSPDVAVPANVRFLETEPAGDGSPLKLRLSRRELSRLQLPLAQCEGYDTDDWHPLEEIGRYPCWGGSGVMMCKKGSLRCHLGKKIFGGCNKLQPVSCHRFGPVWMDVFAVQDAVKRHADKFDDCVVRCDGTRTMANDLWEEAKDGLRTDPQYERPPANLRVGFEDWLREHYFADPSCSSSCGFQHNGPAVIPTLLYRHSCSNIPDCLCRVAHVKCQIVLSKSKHHQQVESWGFNARTQDVLKMLSLADANAKSEHPQTNDIHTKSCRSDCYGVM</sequence>
<evidence type="ECO:0000313" key="2">
    <source>
        <dbReference type="Proteomes" id="UP000019763"/>
    </source>
</evidence>
<keyword evidence="2" id="KW-1185">Reference proteome</keyword>
<proteinExistence type="predicted"/>
<protein>
    <submittedName>
        <fullName evidence="1">Uncharacterized protein</fullName>
    </submittedName>
</protein>
<name>A0A023B482_GRENI</name>
<dbReference type="RefSeq" id="XP_011131296.1">
    <property type="nucleotide sequence ID" value="XM_011132994.1"/>
</dbReference>
<gene>
    <name evidence="1" type="ORF">GNI_104330</name>
</gene>
<organism evidence="1 2">
    <name type="scientific">Gregarina niphandrodes</name>
    <name type="common">Septate eugregarine</name>
    <dbReference type="NCBI Taxonomy" id="110365"/>
    <lineage>
        <taxon>Eukaryota</taxon>
        <taxon>Sar</taxon>
        <taxon>Alveolata</taxon>
        <taxon>Apicomplexa</taxon>
        <taxon>Conoidasida</taxon>
        <taxon>Gregarinasina</taxon>
        <taxon>Eugregarinorida</taxon>
        <taxon>Gregarinidae</taxon>
        <taxon>Gregarina</taxon>
    </lineage>
</organism>
<comment type="caution">
    <text evidence="1">The sequence shown here is derived from an EMBL/GenBank/DDBJ whole genome shotgun (WGS) entry which is preliminary data.</text>
</comment>
<reference evidence="1" key="1">
    <citation type="submission" date="2013-12" db="EMBL/GenBank/DDBJ databases">
        <authorList>
            <person name="Omoto C.K."/>
            <person name="Sibley D."/>
            <person name="Venepally P."/>
            <person name="Hadjithomas M."/>
            <person name="Karamycheva S."/>
            <person name="Brunk B."/>
            <person name="Roos D."/>
            <person name="Caler E."/>
            <person name="Lorenzi H."/>
        </authorList>
    </citation>
    <scope>NUCLEOTIDE SEQUENCE</scope>
</reference>
<dbReference type="Proteomes" id="UP000019763">
    <property type="component" value="Unassembled WGS sequence"/>
</dbReference>
<dbReference type="VEuPathDB" id="CryptoDB:GNI_104330"/>
<dbReference type="EMBL" id="AFNH02000778">
    <property type="protein sequence ID" value="EZG56367.1"/>
    <property type="molecule type" value="Genomic_DNA"/>
</dbReference>
<dbReference type="GeneID" id="22913716"/>
<evidence type="ECO:0000313" key="1">
    <source>
        <dbReference type="EMBL" id="EZG56367.1"/>
    </source>
</evidence>